<proteinExistence type="inferred from homology"/>
<keyword evidence="5" id="KW-1185">Reference proteome</keyword>
<evidence type="ECO:0000313" key="4">
    <source>
        <dbReference type="EMBL" id="MBB5264109.1"/>
    </source>
</evidence>
<evidence type="ECO:0000256" key="2">
    <source>
        <dbReference type="ARBA" id="ARBA00022801"/>
    </source>
</evidence>
<keyword evidence="3" id="KW-0326">Glycosidase</keyword>
<dbReference type="InterPro" id="IPR006710">
    <property type="entry name" value="Glyco_hydro_43"/>
</dbReference>
<protein>
    <submittedName>
        <fullName evidence="4">Beta-xylosidase</fullName>
    </submittedName>
</protein>
<organism evidence="4 5">
    <name type="scientific">Catenibacillus scindens</name>
    <dbReference type="NCBI Taxonomy" id="673271"/>
    <lineage>
        <taxon>Bacteria</taxon>
        <taxon>Bacillati</taxon>
        <taxon>Bacillota</taxon>
        <taxon>Clostridia</taxon>
        <taxon>Lachnospirales</taxon>
        <taxon>Lachnospiraceae</taxon>
        <taxon>Catenibacillus</taxon>
    </lineage>
</organism>
<comment type="caution">
    <text evidence="4">The sequence shown here is derived from an EMBL/GenBank/DDBJ whole genome shotgun (WGS) entry which is preliminary data.</text>
</comment>
<dbReference type="PANTHER" id="PTHR42812">
    <property type="entry name" value="BETA-XYLOSIDASE"/>
    <property type="match status" value="1"/>
</dbReference>
<dbReference type="SUPFAM" id="SSF75005">
    <property type="entry name" value="Arabinanase/levansucrase/invertase"/>
    <property type="match status" value="1"/>
</dbReference>
<gene>
    <name evidence="4" type="ORF">HNP82_001214</name>
</gene>
<dbReference type="AlphaFoldDB" id="A0A7W8H963"/>
<evidence type="ECO:0000256" key="3">
    <source>
        <dbReference type="ARBA" id="ARBA00023295"/>
    </source>
</evidence>
<dbReference type="Pfam" id="PF04616">
    <property type="entry name" value="Glyco_hydro_43"/>
    <property type="match status" value="1"/>
</dbReference>
<keyword evidence="2" id="KW-0378">Hydrolase</keyword>
<dbReference type="EMBL" id="JACHFW010000003">
    <property type="protein sequence ID" value="MBB5264109.1"/>
    <property type="molecule type" value="Genomic_DNA"/>
</dbReference>
<dbReference type="Proteomes" id="UP000543642">
    <property type="component" value="Unassembled WGS sequence"/>
</dbReference>
<dbReference type="GO" id="GO:0005975">
    <property type="term" value="P:carbohydrate metabolic process"/>
    <property type="evidence" value="ECO:0007669"/>
    <property type="project" value="InterPro"/>
</dbReference>
<dbReference type="InterPro" id="IPR023296">
    <property type="entry name" value="Glyco_hydro_beta-prop_sf"/>
</dbReference>
<comment type="similarity">
    <text evidence="1">Belongs to the glycosyl hydrolase 43 family.</text>
</comment>
<dbReference type="InterPro" id="IPR051795">
    <property type="entry name" value="Glycosyl_Hydrlase_43"/>
</dbReference>
<dbReference type="PANTHER" id="PTHR42812:SF12">
    <property type="entry name" value="BETA-XYLOSIDASE-RELATED"/>
    <property type="match status" value="1"/>
</dbReference>
<evidence type="ECO:0000256" key="1">
    <source>
        <dbReference type="ARBA" id="ARBA00009865"/>
    </source>
</evidence>
<evidence type="ECO:0000313" key="5">
    <source>
        <dbReference type="Proteomes" id="UP000543642"/>
    </source>
</evidence>
<name>A0A7W8H963_9FIRM</name>
<reference evidence="4 5" key="1">
    <citation type="submission" date="2020-08" db="EMBL/GenBank/DDBJ databases">
        <title>Genomic Encyclopedia of Type Strains, Phase IV (KMG-IV): sequencing the most valuable type-strain genomes for metagenomic binning, comparative biology and taxonomic classification.</title>
        <authorList>
            <person name="Goeker M."/>
        </authorList>
    </citation>
    <scope>NUCLEOTIDE SEQUENCE [LARGE SCALE GENOMIC DNA]</scope>
    <source>
        <strain evidence="4 5">DSM 106146</strain>
    </source>
</reference>
<dbReference type="GO" id="GO:0004553">
    <property type="term" value="F:hydrolase activity, hydrolyzing O-glycosyl compounds"/>
    <property type="evidence" value="ECO:0007669"/>
    <property type="project" value="InterPro"/>
</dbReference>
<sequence length="157" mass="18008">MPGLKKDPDFMRCVFEKKWEDQAMHIKNPIIPGFHPDPSICRVDKDYYLVTSSFEFLPGLPIFHSRDLIHWRQVGHCLHRPEQMEFPGCQYNGGIFAPTLRYHNGMFYLVSTNVSRDGVMKPGGQRKFCYYVQISGRPLVRTALDCSGGNRSVVILG</sequence>
<accession>A0A7W8H963</accession>
<dbReference type="Gene3D" id="2.115.10.20">
    <property type="entry name" value="Glycosyl hydrolase domain, family 43"/>
    <property type="match status" value="1"/>
</dbReference>